<reference evidence="1 2" key="1">
    <citation type="journal article" date="2018" name="Nat. Ecol. Evol.">
        <title>Pezizomycetes genomes reveal the molecular basis of ectomycorrhizal truffle lifestyle.</title>
        <authorList>
            <person name="Murat C."/>
            <person name="Payen T."/>
            <person name="Noel B."/>
            <person name="Kuo A."/>
            <person name="Morin E."/>
            <person name="Chen J."/>
            <person name="Kohler A."/>
            <person name="Krizsan K."/>
            <person name="Balestrini R."/>
            <person name="Da Silva C."/>
            <person name="Montanini B."/>
            <person name="Hainaut M."/>
            <person name="Levati E."/>
            <person name="Barry K.W."/>
            <person name="Belfiori B."/>
            <person name="Cichocki N."/>
            <person name="Clum A."/>
            <person name="Dockter R.B."/>
            <person name="Fauchery L."/>
            <person name="Guy J."/>
            <person name="Iotti M."/>
            <person name="Le Tacon F."/>
            <person name="Lindquist E.A."/>
            <person name="Lipzen A."/>
            <person name="Malagnac F."/>
            <person name="Mello A."/>
            <person name="Molinier V."/>
            <person name="Miyauchi S."/>
            <person name="Poulain J."/>
            <person name="Riccioni C."/>
            <person name="Rubini A."/>
            <person name="Sitrit Y."/>
            <person name="Splivallo R."/>
            <person name="Traeger S."/>
            <person name="Wang M."/>
            <person name="Zifcakova L."/>
            <person name="Wipf D."/>
            <person name="Zambonelli A."/>
            <person name="Paolocci F."/>
            <person name="Nowrousian M."/>
            <person name="Ottonello S."/>
            <person name="Baldrian P."/>
            <person name="Spatafora J.W."/>
            <person name="Henrissat B."/>
            <person name="Nagy L.G."/>
            <person name="Aury J.M."/>
            <person name="Wincker P."/>
            <person name="Grigoriev I.V."/>
            <person name="Bonfante P."/>
            <person name="Martin F.M."/>
        </authorList>
    </citation>
    <scope>NUCLEOTIDE SEQUENCE [LARGE SCALE GENOMIC DNA]</scope>
    <source>
        <strain evidence="1 2">CCBAS932</strain>
    </source>
</reference>
<dbReference type="AlphaFoldDB" id="A0A3N4KWQ8"/>
<dbReference type="Proteomes" id="UP000277580">
    <property type="component" value="Unassembled WGS sequence"/>
</dbReference>
<dbReference type="EMBL" id="ML119126">
    <property type="protein sequence ID" value="RPB12781.1"/>
    <property type="molecule type" value="Genomic_DNA"/>
</dbReference>
<protein>
    <submittedName>
        <fullName evidence="1">Uncharacterized protein</fullName>
    </submittedName>
</protein>
<evidence type="ECO:0000313" key="2">
    <source>
        <dbReference type="Proteomes" id="UP000277580"/>
    </source>
</evidence>
<keyword evidence="2" id="KW-1185">Reference proteome</keyword>
<evidence type="ECO:0000313" key="1">
    <source>
        <dbReference type="EMBL" id="RPB12781.1"/>
    </source>
</evidence>
<organism evidence="1 2">
    <name type="scientific">Morchella conica CCBAS932</name>
    <dbReference type="NCBI Taxonomy" id="1392247"/>
    <lineage>
        <taxon>Eukaryota</taxon>
        <taxon>Fungi</taxon>
        <taxon>Dikarya</taxon>
        <taxon>Ascomycota</taxon>
        <taxon>Pezizomycotina</taxon>
        <taxon>Pezizomycetes</taxon>
        <taxon>Pezizales</taxon>
        <taxon>Morchellaceae</taxon>
        <taxon>Morchella</taxon>
    </lineage>
</organism>
<proteinExistence type="predicted"/>
<dbReference type="InParanoid" id="A0A3N4KWQ8"/>
<accession>A0A3N4KWQ8</accession>
<name>A0A3N4KWQ8_9PEZI</name>
<sequence>MYLPLGLHRNPSASHSSISPALPLCPALPCPALPAPAHSISSHHWPSLERSSLPRYTPRLPYISSGTFHPASPLLPVPNSIL</sequence>
<gene>
    <name evidence="1" type="ORF">P167DRAFT_144229</name>
</gene>